<dbReference type="GO" id="GO:0005975">
    <property type="term" value="P:carbohydrate metabolic process"/>
    <property type="evidence" value="ECO:0007669"/>
    <property type="project" value="InterPro"/>
</dbReference>
<comment type="caution">
    <text evidence="9">The sequence shown here is derived from an EMBL/GenBank/DDBJ whole genome shotgun (WGS) entry which is preliminary data.</text>
</comment>
<reference evidence="9 10" key="1">
    <citation type="journal article" date="2023" name="Insect Mol. Biol.">
        <title>Genome sequencing provides insights into the evolution of gene families encoding plant cell wall-degrading enzymes in longhorned beetles.</title>
        <authorList>
            <person name="Shin N.R."/>
            <person name="Okamura Y."/>
            <person name="Kirsch R."/>
            <person name="Pauchet Y."/>
        </authorList>
    </citation>
    <scope>NUCLEOTIDE SEQUENCE [LARGE SCALE GENOMIC DNA]</scope>
    <source>
        <strain evidence="9">EAD_L_NR</strain>
    </source>
</reference>
<keyword evidence="6 8" id="KW-0326">Glycosidase</keyword>
<dbReference type="PROSITE" id="PS00653">
    <property type="entry name" value="GLYCOSYL_HYDROL_F1_2"/>
    <property type="match status" value="1"/>
</dbReference>
<proteinExistence type="inferred from homology"/>
<evidence type="ECO:0000313" key="9">
    <source>
        <dbReference type="EMBL" id="KAJ8924346.1"/>
    </source>
</evidence>
<evidence type="ECO:0000256" key="2">
    <source>
        <dbReference type="ARBA" id="ARBA00011738"/>
    </source>
</evidence>
<dbReference type="Pfam" id="PF00232">
    <property type="entry name" value="Glyco_hydro_1"/>
    <property type="match status" value="3"/>
</dbReference>
<evidence type="ECO:0000256" key="8">
    <source>
        <dbReference type="RuleBase" id="RU004468"/>
    </source>
</evidence>
<feature type="active site" description="Nucleophile" evidence="7">
    <location>
        <position position="397"/>
    </location>
</feature>
<dbReference type="GO" id="GO:0008422">
    <property type="term" value="F:beta-glucosidase activity"/>
    <property type="evidence" value="ECO:0007669"/>
    <property type="project" value="TreeGrafter"/>
</dbReference>
<protein>
    <recommendedName>
        <fullName evidence="3">beta-glucosidase</fullName>
        <ecNumber evidence="3">3.2.1.21</ecNumber>
    </recommendedName>
</protein>
<comment type="similarity">
    <text evidence="1">Belongs to the glycosyl hydrolase 1 family.</text>
</comment>
<evidence type="ECO:0000313" key="10">
    <source>
        <dbReference type="Proteomes" id="UP001159042"/>
    </source>
</evidence>
<dbReference type="InterPro" id="IPR001360">
    <property type="entry name" value="Glyco_hydro_1"/>
</dbReference>
<evidence type="ECO:0000256" key="3">
    <source>
        <dbReference type="ARBA" id="ARBA00012744"/>
    </source>
</evidence>
<dbReference type="InterPro" id="IPR018120">
    <property type="entry name" value="Glyco_hydro_1_AS"/>
</dbReference>
<dbReference type="SUPFAM" id="SSF51445">
    <property type="entry name" value="(Trans)glycosidases"/>
    <property type="match status" value="3"/>
</dbReference>
<accession>A0AAV8WD11</accession>
<dbReference type="Proteomes" id="UP001159042">
    <property type="component" value="Unassembled WGS sequence"/>
</dbReference>
<keyword evidence="10" id="KW-1185">Reference proteome</keyword>
<dbReference type="PROSITE" id="PS00572">
    <property type="entry name" value="GLYCOSYL_HYDROL_F1_1"/>
    <property type="match status" value="3"/>
</dbReference>
<feature type="active site" description="Nucleophile" evidence="7">
    <location>
        <position position="1272"/>
    </location>
</feature>
<dbReference type="InterPro" id="IPR017853">
    <property type="entry name" value="GH"/>
</dbReference>
<organism evidence="9 10">
    <name type="scientific">Exocentrus adspersus</name>
    <dbReference type="NCBI Taxonomy" id="1586481"/>
    <lineage>
        <taxon>Eukaryota</taxon>
        <taxon>Metazoa</taxon>
        <taxon>Ecdysozoa</taxon>
        <taxon>Arthropoda</taxon>
        <taxon>Hexapoda</taxon>
        <taxon>Insecta</taxon>
        <taxon>Pterygota</taxon>
        <taxon>Neoptera</taxon>
        <taxon>Endopterygota</taxon>
        <taxon>Coleoptera</taxon>
        <taxon>Polyphaga</taxon>
        <taxon>Cucujiformia</taxon>
        <taxon>Chrysomeloidea</taxon>
        <taxon>Cerambycidae</taxon>
        <taxon>Lamiinae</taxon>
        <taxon>Acanthocinini</taxon>
        <taxon>Exocentrus</taxon>
    </lineage>
</organism>
<name>A0AAV8WD11_9CUCU</name>
<dbReference type="PRINTS" id="PR00131">
    <property type="entry name" value="GLHYDRLASE1"/>
</dbReference>
<feature type="active site" description="Nucleophile" evidence="7">
    <location>
        <position position="834"/>
    </location>
</feature>
<keyword evidence="5" id="KW-0325">Glycoprotein</keyword>
<dbReference type="EC" id="3.2.1.21" evidence="3"/>
<keyword evidence="4 8" id="KW-0378">Hydrolase</keyword>
<dbReference type="PANTHER" id="PTHR10353:SF36">
    <property type="entry name" value="LP05116P"/>
    <property type="match status" value="1"/>
</dbReference>
<evidence type="ECO:0000256" key="6">
    <source>
        <dbReference type="ARBA" id="ARBA00023295"/>
    </source>
</evidence>
<evidence type="ECO:0000256" key="4">
    <source>
        <dbReference type="ARBA" id="ARBA00022801"/>
    </source>
</evidence>
<dbReference type="InterPro" id="IPR033132">
    <property type="entry name" value="GH_1_N_CS"/>
</dbReference>
<dbReference type="FunFam" id="3.20.20.80:FF:000013">
    <property type="entry name" value="lactase-phlorizin hydrolase"/>
    <property type="match status" value="3"/>
</dbReference>
<dbReference type="Gene3D" id="3.20.20.80">
    <property type="entry name" value="Glycosidases"/>
    <property type="match status" value="3"/>
</dbReference>
<dbReference type="PANTHER" id="PTHR10353">
    <property type="entry name" value="GLYCOSYL HYDROLASE"/>
    <property type="match status" value="1"/>
</dbReference>
<comment type="subunit">
    <text evidence="2">Homodimer.</text>
</comment>
<evidence type="ECO:0000256" key="5">
    <source>
        <dbReference type="ARBA" id="ARBA00023180"/>
    </source>
</evidence>
<sequence length="1366" mass="156338">MLLLFCCLPKTRLTTKNFLTAFTLAQQQPLTKLKSHQSNFVLGAWNEDGKGENIWDRFSHTHPERMLANATGDVACDSYHKYKEDVALLKELGVDFYRFSLSWARILPNGTVNHVNLPGVTYYKNLIKELKDNGIEPLITLYHWDLPQALQDIGGWVDEFMVEAFAEYARLVFELLGDDVKYWLTFNEPKQTCLGGYGDGGAAPAISLPGTGEYLCAHHILKAHARAWHIYDEEFRDKQKGVVSITLDSGWQEPETNSTEDQTAAETKLQFEFGWYANAIYNRDYPEVMKTRIAKRSREEGYERSRLPEFTKEELDYISGTFDFMGVNMYTSGLSRAIPEPPIGEPSFQKDTGVDGYQPEDWEGCAISWLKVTPWGIRKLLNWLKETYNNPTIVITENGIADDGSTLNDTQRTRYYRDYLSNVRDAIEDGVNVTGYTAWSLLDNLEWTQGYGLAQEETNNKKFPDDFNFGAATASYQVEGAWNEDGKGESIWDRYTHSHPERIANNDTGDVACDSYHKYKEDVALLKELGVDFYRFSLSWSRILPNGTTNHINVPGVVYYKNLIKELKANDIEPLVTIYHWDLPQVLQDIGGWTSEFIIEAYAEYARLVFELFGDDVKYWLTFNEPKETCLGGYGQGYSAPGLTLIGVAEYLCTHNLLKAHARAWHIYDKDFRPSQEGEVSITIDTAWHEPKTNSTEDQAAAETRRQFDYGWYANAIYNSDYPEIMKTRIAKRSREEGFERSRLPEFTKEEIDYISGTFDFMGVNMYTSFLTEAIPEPPIGEPNYYNDIGVNDYQPDDWEGCTVSWLKVTPWGIRKLLNWLKETYNNPTIVITENGIADDGSTLNDTQRVNYYRDYLSNIRSAIEDGVDVVGYTVWSLMDNFEWTEGYTRSQAQDVNNKKFPEGFMLGTATASYQVEGAWDEDGKGENIWDHLTHTHPEMVSGGATGDVACDSYHKYKDDVAILKELGVDHYRFSLSWSRILPDGDADKVNLAGVDYYKNLIKELKDNGITPLVTIYHWDLPQVFQEQGGWPDEFIVDKFADYARVCFEMLGDEVQYWLTFNEPKQTCLGGYADGSKAPALHNPGTAEYLCTHNVLKAHAKAWHIYDDEFRATQKGKVSITIDTSWYEPDSDSAADKEAAERKRMFEFGWYVHPIFVGDYPEVMRTRIAERSKAEGRDKSRLPAFTAEEIAYIRGTHDYLGLNHYTTSMIKAAADSPVGQTSFYNDISVNDYQKSEWQTAASGWLKIVPWGLRSLLNWIKETYNDPPIFITENGVSDYGDTDDTVRVNYYRDYLSSVRDALDDGVNVIGYTAWSLMDNFEWYAGYTEKFGLYKVDFNSPNRTRSPKSSAKYFQKILETRCLVDSCV</sequence>
<gene>
    <name evidence="9" type="ORF">NQ315_007142</name>
</gene>
<dbReference type="EMBL" id="JANEYG010000003">
    <property type="protein sequence ID" value="KAJ8924346.1"/>
    <property type="molecule type" value="Genomic_DNA"/>
</dbReference>
<evidence type="ECO:0000256" key="1">
    <source>
        <dbReference type="ARBA" id="ARBA00010838"/>
    </source>
</evidence>
<evidence type="ECO:0000256" key="7">
    <source>
        <dbReference type="PROSITE-ProRule" id="PRU10055"/>
    </source>
</evidence>